<keyword evidence="12" id="KW-0511">Multifunctional enzyme</keyword>
<dbReference type="InterPro" id="IPR006108">
    <property type="entry name" value="3HC_DH_C"/>
</dbReference>
<comment type="subcellular location">
    <subcellularLocation>
        <location evidence="1">Peroxisome</location>
    </subcellularLocation>
</comment>
<evidence type="ECO:0000256" key="7">
    <source>
        <dbReference type="ARBA" id="ARBA00023027"/>
    </source>
</evidence>
<dbReference type="Gene3D" id="3.40.50.720">
    <property type="entry name" value="NAD(P)-binding Rossmann-like Domain"/>
    <property type="match status" value="1"/>
</dbReference>
<dbReference type="InterPro" id="IPR018376">
    <property type="entry name" value="Enoyl-CoA_hyd/isom_CS"/>
</dbReference>
<comment type="pathway">
    <text evidence="2">Lipid metabolism; fatty acid beta-oxidation.</text>
</comment>
<dbReference type="Gene3D" id="3.90.226.10">
    <property type="entry name" value="2-enoyl-CoA Hydratase, Chain A, domain 1"/>
    <property type="match status" value="1"/>
</dbReference>
<keyword evidence="10" id="KW-0413">Isomerase</keyword>
<dbReference type="Pfam" id="PF00725">
    <property type="entry name" value="3HCDH"/>
    <property type="match status" value="2"/>
</dbReference>
<dbReference type="EMBL" id="CP045201">
    <property type="protein sequence ID" value="QOL81779.1"/>
    <property type="molecule type" value="Genomic_DNA"/>
</dbReference>
<evidence type="ECO:0000256" key="2">
    <source>
        <dbReference type="ARBA" id="ARBA00005005"/>
    </source>
</evidence>
<protein>
    <submittedName>
        <fullName evidence="17">3-hydroxyacyl-CoA dehydrogenase</fullName>
    </submittedName>
</protein>
<keyword evidence="4" id="KW-0276">Fatty acid metabolism</keyword>
<dbReference type="SUPFAM" id="SSF52096">
    <property type="entry name" value="ClpP/crotonase"/>
    <property type="match status" value="1"/>
</dbReference>
<dbReference type="Pfam" id="PF00378">
    <property type="entry name" value="ECH_1"/>
    <property type="match status" value="1"/>
</dbReference>
<feature type="domain" description="3-hydroxyacyl-CoA dehydrogenase C-terminal" evidence="15">
    <location>
        <begin position="477"/>
        <end position="571"/>
    </location>
</feature>
<keyword evidence="11" id="KW-0456">Lyase</keyword>
<dbReference type="InterPro" id="IPR008927">
    <property type="entry name" value="6-PGluconate_DH-like_C_sf"/>
</dbReference>
<comment type="similarity">
    <text evidence="14">Belongs to the enoyl-CoA hydratase/isomerase family.</text>
</comment>
<feature type="domain" description="3-hydroxyacyl-CoA dehydrogenase C-terminal" evidence="15">
    <location>
        <begin position="609"/>
        <end position="693"/>
    </location>
</feature>
<keyword evidence="7" id="KW-0520">NAD</keyword>
<keyword evidence="8" id="KW-0443">Lipid metabolism</keyword>
<dbReference type="SUPFAM" id="SSF51735">
    <property type="entry name" value="NAD(P)-binding Rossmann-fold domains"/>
    <property type="match status" value="1"/>
</dbReference>
<name>A0A7L9WNG2_9RHOB</name>
<dbReference type="UniPathway" id="UPA00659"/>
<dbReference type="GO" id="GO:0070403">
    <property type="term" value="F:NAD+ binding"/>
    <property type="evidence" value="ECO:0007669"/>
    <property type="project" value="InterPro"/>
</dbReference>
<dbReference type="Proteomes" id="UP000594118">
    <property type="component" value="Chromosome"/>
</dbReference>
<dbReference type="GO" id="GO:0004300">
    <property type="term" value="F:enoyl-CoA hydratase activity"/>
    <property type="evidence" value="ECO:0007669"/>
    <property type="project" value="UniProtKB-ARBA"/>
</dbReference>
<evidence type="ECO:0000256" key="11">
    <source>
        <dbReference type="ARBA" id="ARBA00023239"/>
    </source>
</evidence>
<reference evidence="17 18" key="1">
    <citation type="submission" date="2019-10" db="EMBL/GenBank/DDBJ databases">
        <title>Pseudopuniceibacterium sp. HQ09 islated from Antarctica.</title>
        <authorList>
            <person name="Liao L."/>
            <person name="Su S."/>
            <person name="Chen B."/>
            <person name="Yu Y."/>
        </authorList>
    </citation>
    <scope>NUCLEOTIDE SEQUENCE [LARGE SCALE GENOMIC DNA]</scope>
    <source>
        <strain evidence="17 18">HQ09</strain>
    </source>
</reference>
<comment type="similarity">
    <text evidence="3">In the N-terminal section; belongs to the enoyl-CoA hydratase/isomerase family.</text>
</comment>
<dbReference type="Pfam" id="PF02737">
    <property type="entry name" value="3HCDH_N"/>
    <property type="match status" value="1"/>
</dbReference>
<proteinExistence type="inferred from homology"/>
<dbReference type="PROSITE" id="PS00166">
    <property type="entry name" value="ENOYL_COA_HYDRATASE"/>
    <property type="match status" value="1"/>
</dbReference>
<evidence type="ECO:0000256" key="13">
    <source>
        <dbReference type="ARBA" id="ARBA00049556"/>
    </source>
</evidence>
<evidence type="ECO:0000256" key="12">
    <source>
        <dbReference type="ARBA" id="ARBA00023268"/>
    </source>
</evidence>
<dbReference type="InterPro" id="IPR036291">
    <property type="entry name" value="NAD(P)-bd_dom_sf"/>
</dbReference>
<gene>
    <name evidence="17" type="ORF">F3W81_13675</name>
</gene>
<accession>A0A7L9WNG2</accession>
<keyword evidence="9" id="KW-0576">Peroxisome</keyword>
<dbReference type="GO" id="GO:0003857">
    <property type="term" value="F:(3S)-3-hydroxyacyl-CoA dehydrogenase (NAD+) activity"/>
    <property type="evidence" value="ECO:0007669"/>
    <property type="project" value="UniProtKB-EC"/>
</dbReference>
<evidence type="ECO:0000256" key="8">
    <source>
        <dbReference type="ARBA" id="ARBA00023098"/>
    </source>
</evidence>
<dbReference type="AlphaFoldDB" id="A0A7L9WNG2"/>
<dbReference type="FunFam" id="1.10.1040.50:FF:000006">
    <property type="entry name" value="Peroxisomal bifunctional enzyme"/>
    <property type="match status" value="1"/>
</dbReference>
<evidence type="ECO:0000256" key="1">
    <source>
        <dbReference type="ARBA" id="ARBA00004275"/>
    </source>
</evidence>
<evidence type="ECO:0000256" key="14">
    <source>
        <dbReference type="RuleBase" id="RU003707"/>
    </source>
</evidence>
<keyword evidence="5" id="KW-0442">Lipid degradation</keyword>
<evidence type="ECO:0000256" key="9">
    <source>
        <dbReference type="ARBA" id="ARBA00023140"/>
    </source>
</evidence>
<evidence type="ECO:0000256" key="6">
    <source>
        <dbReference type="ARBA" id="ARBA00023002"/>
    </source>
</evidence>
<dbReference type="KEGG" id="pshq:F3W81_13675"/>
<evidence type="ECO:0000256" key="10">
    <source>
        <dbReference type="ARBA" id="ARBA00023235"/>
    </source>
</evidence>
<evidence type="ECO:0000313" key="18">
    <source>
        <dbReference type="Proteomes" id="UP000594118"/>
    </source>
</evidence>
<dbReference type="Gene3D" id="1.10.1040.50">
    <property type="match status" value="1"/>
</dbReference>
<dbReference type="InterPro" id="IPR006176">
    <property type="entry name" value="3-OHacyl-CoA_DH_NAD-bd"/>
</dbReference>
<dbReference type="SUPFAM" id="SSF48179">
    <property type="entry name" value="6-phosphogluconate dehydrogenase C-terminal domain-like"/>
    <property type="match status" value="2"/>
</dbReference>
<evidence type="ECO:0000313" key="17">
    <source>
        <dbReference type="EMBL" id="QOL81779.1"/>
    </source>
</evidence>
<evidence type="ECO:0000259" key="16">
    <source>
        <dbReference type="Pfam" id="PF02737"/>
    </source>
</evidence>
<comment type="catalytic activity">
    <reaction evidence="13">
        <text>a (3S)-3-hydroxyacyl-CoA + NAD(+) = a 3-oxoacyl-CoA + NADH + H(+)</text>
        <dbReference type="Rhea" id="RHEA:22432"/>
        <dbReference type="ChEBI" id="CHEBI:15378"/>
        <dbReference type="ChEBI" id="CHEBI:57318"/>
        <dbReference type="ChEBI" id="CHEBI:57540"/>
        <dbReference type="ChEBI" id="CHEBI:57945"/>
        <dbReference type="ChEBI" id="CHEBI:90726"/>
        <dbReference type="EC" id="1.1.1.35"/>
    </reaction>
</comment>
<feature type="domain" description="3-hydroxyacyl-CoA dehydrogenase NAD binding" evidence="16">
    <location>
        <begin position="296"/>
        <end position="472"/>
    </location>
</feature>
<keyword evidence="6" id="KW-0560">Oxidoreductase</keyword>
<dbReference type="GO" id="GO:0006635">
    <property type="term" value="P:fatty acid beta-oxidation"/>
    <property type="evidence" value="ECO:0007669"/>
    <property type="project" value="UniProtKB-UniPathway"/>
</dbReference>
<dbReference type="InterPro" id="IPR029045">
    <property type="entry name" value="ClpP/crotonase-like_dom_sf"/>
</dbReference>
<dbReference type="PANTHER" id="PTHR23309">
    <property type="entry name" value="3-HYDROXYACYL-COA DEHYROGENASE"/>
    <property type="match status" value="1"/>
</dbReference>
<evidence type="ECO:0000259" key="15">
    <source>
        <dbReference type="Pfam" id="PF00725"/>
    </source>
</evidence>
<sequence>MADGAQVNDVISTEVLGEIALICIDNPPVNATGLAVREGLSQAFADLNATAEVKVIALYCAGRTFTAGADIREFGKPPRQPSLPDVLNQIEQSAIPVVSVIHGTALGGGFEIALATHARVAIKGAKVGLPEVLLGLLPGAGGTQRLPRLTGLSFALDVILSGRQVPVAEALDKGAVDRLVEGAPRDVALAAAQQVIDGTLATRRTDLIEAEYDRAVLDATLAGVRQKTPHLFSPIKCVEAVAACNLPITEGLKVERQAFLDCMETPQRAGLIHAFFGERAVSNIAEAKGPTRDIAKIGVIGGGTMGSGIATSCLIAGIPVRLIEVASEGLQRGIATITKNLDGAVSRGKLSSDKRDAAMAMLEPSLQMESLSDVDLVIEAVFEQMDVKKEIFGKLDTICKPGAILASNTSYLDVDEIAASTSRPGDVLGLHFFSPAHVMRLLEIVQGKQTAADVLATGFALAKRLKKVGVLAQVCDGFIGNRILAHYGLCAAYLVLDGASPQQVDRALEDFGFAMGPHKVGDLAGLDIGWMTRKRKAETRDPAQRYAGDIADRICENGWFGRKTGQGYYLYDSGYDSGAPVPNPEVAEIIDAVRADKGITPQDFTDDDIVDRYMTAMIVEAARVVEDGTAKRPVDVDMVFLFGYGFPRFRGGPLHYADTIGAAALVARIEAYAAEDAHYWQVPDILRKMAADGSTFADLNKEG</sequence>
<evidence type="ECO:0000256" key="5">
    <source>
        <dbReference type="ARBA" id="ARBA00022963"/>
    </source>
</evidence>
<dbReference type="RefSeq" id="WP_193079695.1">
    <property type="nucleotide sequence ID" value="NZ_CP045201.1"/>
</dbReference>
<organism evidence="17 18">
    <name type="scientific">Pseudooceanicola spongiae</name>
    <dbReference type="NCBI Taxonomy" id="2613965"/>
    <lineage>
        <taxon>Bacteria</taxon>
        <taxon>Pseudomonadati</taxon>
        <taxon>Pseudomonadota</taxon>
        <taxon>Alphaproteobacteria</taxon>
        <taxon>Rhodobacterales</taxon>
        <taxon>Paracoccaceae</taxon>
        <taxon>Pseudooceanicola</taxon>
    </lineage>
</organism>
<keyword evidence="18" id="KW-1185">Reference proteome</keyword>
<dbReference type="CDD" id="cd06558">
    <property type="entry name" value="crotonase-like"/>
    <property type="match status" value="1"/>
</dbReference>
<evidence type="ECO:0000256" key="4">
    <source>
        <dbReference type="ARBA" id="ARBA00022832"/>
    </source>
</evidence>
<evidence type="ECO:0000256" key="3">
    <source>
        <dbReference type="ARBA" id="ARBA00008750"/>
    </source>
</evidence>
<dbReference type="GO" id="GO:0016853">
    <property type="term" value="F:isomerase activity"/>
    <property type="evidence" value="ECO:0007669"/>
    <property type="project" value="UniProtKB-KW"/>
</dbReference>
<dbReference type="InterPro" id="IPR001753">
    <property type="entry name" value="Enoyl-CoA_hydra/iso"/>
</dbReference>
<dbReference type="FunFam" id="3.40.50.720:FF:000009">
    <property type="entry name" value="Fatty oxidation complex, alpha subunit"/>
    <property type="match status" value="1"/>
</dbReference>